<dbReference type="EMBL" id="AYCK01024338">
    <property type="status" value="NOT_ANNOTATED_CDS"/>
    <property type="molecule type" value="Genomic_DNA"/>
</dbReference>
<name>A0A096LSL1_POEFO</name>
<accession>A0A096LSL1</accession>
<dbReference type="EMBL" id="AYCK01024339">
    <property type="status" value="NOT_ANNOTATED_CDS"/>
    <property type="molecule type" value="Genomic_DNA"/>
</dbReference>
<reference evidence="2" key="2">
    <citation type="submission" date="2025-08" db="UniProtKB">
        <authorList>
            <consortium name="Ensembl"/>
        </authorList>
    </citation>
    <scope>IDENTIFICATION</scope>
</reference>
<dbReference type="EMBL" id="AYCK01024337">
    <property type="status" value="NOT_ANNOTATED_CDS"/>
    <property type="molecule type" value="Genomic_DNA"/>
</dbReference>
<dbReference type="Ensembl" id="ENSPFOT00000030194.1">
    <property type="protein sequence ID" value="ENSPFOP00000022152.1"/>
    <property type="gene ID" value="ENSPFOG00000024045.1"/>
</dbReference>
<dbReference type="AlphaFoldDB" id="A0A096LSL1"/>
<protein>
    <recommendedName>
        <fullName evidence="1">DUF4455 domain-containing protein</fullName>
    </recommendedName>
</protein>
<dbReference type="GeneTree" id="ENSGT00940000153246"/>
<proteinExistence type="predicted"/>
<reference evidence="3" key="1">
    <citation type="submission" date="2013-10" db="EMBL/GenBank/DDBJ databases">
        <authorList>
            <person name="Schartl M."/>
            <person name="Warren W."/>
        </authorList>
    </citation>
    <scope>NUCLEOTIDE SEQUENCE [LARGE SCALE GENOMIC DNA]</scope>
    <source>
        <strain evidence="3">female</strain>
    </source>
</reference>
<keyword evidence="3" id="KW-1185">Reference proteome</keyword>
<organism evidence="2 3">
    <name type="scientific">Poecilia formosa</name>
    <name type="common">Amazon molly</name>
    <name type="synonym">Limia formosa</name>
    <dbReference type="NCBI Taxonomy" id="48698"/>
    <lineage>
        <taxon>Eukaryota</taxon>
        <taxon>Metazoa</taxon>
        <taxon>Chordata</taxon>
        <taxon>Craniata</taxon>
        <taxon>Vertebrata</taxon>
        <taxon>Euteleostomi</taxon>
        <taxon>Actinopterygii</taxon>
        <taxon>Neopterygii</taxon>
        <taxon>Teleostei</taxon>
        <taxon>Neoteleostei</taxon>
        <taxon>Acanthomorphata</taxon>
        <taxon>Ovalentaria</taxon>
        <taxon>Atherinomorphae</taxon>
        <taxon>Cyprinodontiformes</taxon>
        <taxon>Poeciliidae</taxon>
        <taxon>Poeciliinae</taxon>
        <taxon>Poecilia</taxon>
    </lineage>
</organism>
<dbReference type="InterPro" id="IPR028089">
    <property type="entry name" value="DUF4455"/>
</dbReference>
<dbReference type="Pfam" id="PF14643">
    <property type="entry name" value="DUF4455"/>
    <property type="match status" value="1"/>
</dbReference>
<evidence type="ECO:0000313" key="3">
    <source>
        <dbReference type="Proteomes" id="UP000028760"/>
    </source>
</evidence>
<feature type="domain" description="DUF4455" evidence="1">
    <location>
        <begin position="23"/>
        <end position="306"/>
    </location>
</feature>
<reference evidence="2" key="3">
    <citation type="submission" date="2025-09" db="UniProtKB">
        <authorList>
            <consortium name="Ensembl"/>
        </authorList>
    </citation>
    <scope>IDENTIFICATION</scope>
</reference>
<evidence type="ECO:0000313" key="2">
    <source>
        <dbReference type="Ensembl" id="ENSPFOP00000022152.1"/>
    </source>
</evidence>
<dbReference type="Proteomes" id="UP000028760">
    <property type="component" value="Unassembled WGS sequence"/>
</dbReference>
<dbReference type="EMBL" id="AYCK01024336">
    <property type="status" value="NOT_ANNOTATED_CDS"/>
    <property type="molecule type" value="Genomic_DNA"/>
</dbReference>
<dbReference type="EMBL" id="AYCK01024340">
    <property type="status" value="NOT_ANNOTATED_CDS"/>
    <property type="molecule type" value="Genomic_DNA"/>
</dbReference>
<evidence type="ECO:0000259" key="1">
    <source>
        <dbReference type="Pfam" id="PF14643"/>
    </source>
</evidence>
<sequence length="355" mass="41318">VHGSCFVEHQVVVCLLLSLLHLQIKKILKKQLHLLQQISFLSPPDVHRLIHAKAMMLNQSLLANRRSSARLVLLLQDQNLQQEFVLRLHWEESLDRWRKGRVEEMLEELSSARLCSRTMCSSREEERNLFSDQMLQNQEVLVQQRSEVIYKICSLVPPTGSSALVSNWFNELMAVNQQIAAGLHADMREQLQRFYEDAWQRRRAEAQRCQQEALAALQLSDQQLEDITSSRLLPLIGQRQRDDEERLAGLDECSDCVDQHVLGVSRSVSEVMRAVALLWETHCRRLKRIFLPLRDVPPEKRLHQQRSRLLLQRPQAPDRGGILAEPTLQQQHHLYIVRGRGLLRPRLQMPRPRPA</sequence>